<dbReference type="GO" id="GO:0005886">
    <property type="term" value="C:plasma membrane"/>
    <property type="evidence" value="ECO:0007669"/>
    <property type="project" value="UniProtKB-SubCell"/>
</dbReference>
<name>A0A251WZ13_9RHOB</name>
<keyword evidence="4 5" id="KW-0472">Membrane</keyword>
<keyword evidence="5" id="KW-1003">Cell membrane</keyword>
<evidence type="ECO:0000256" key="5">
    <source>
        <dbReference type="RuleBase" id="RU363041"/>
    </source>
</evidence>
<comment type="subcellular location">
    <subcellularLocation>
        <location evidence="5">Cell membrane</location>
        <topology evidence="5">Multi-pass membrane protein</topology>
    </subcellularLocation>
    <subcellularLocation>
        <location evidence="1">Membrane</location>
        <topology evidence="1">Multi-pass membrane protein</topology>
    </subcellularLocation>
</comment>
<feature type="transmembrane region" description="Helical" evidence="5">
    <location>
        <begin position="154"/>
        <end position="177"/>
    </location>
</feature>
<feature type="transmembrane region" description="Helical" evidence="5">
    <location>
        <begin position="51"/>
        <end position="70"/>
    </location>
</feature>
<evidence type="ECO:0000313" key="6">
    <source>
        <dbReference type="EMBL" id="OUD09368.1"/>
    </source>
</evidence>
<dbReference type="PANTHER" id="PTHR43483:SF3">
    <property type="entry name" value="MEMBRANE TRANSPORTER PROTEIN HI_0806-RELATED"/>
    <property type="match status" value="1"/>
</dbReference>
<feature type="transmembrane region" description="Helical" evidence="5">
    <location>
        <begin position="253"/>
        <end position="273"/>
    </location>
</feature>
<organism evidence="6 7">
    <name type="scientific">Marivivens niveibacter</name>
    <dbReference type="NCBI Taxonomy" id="1930667"/>
    <lineage>
        <taxon>Bacteria</taxon>
        <taxon>Pseudomonadati</taxon>
        <taxon>Pseudomonadota</taxon>
        <taxon>Alphaproteobacteria</taxon>
        <taxon>Rhodobacterales</taxon>
        <taxon>Paracoccaceae</taxon>
        <taxon>Marivivens group</taxon>
        <taxon>Marivivens</taxon>
    </lineage>
</organism>
<keyword evidence="3 5" id="KW-1133">Transmembrane helix</keyword>
<accession>A0A251WZ13</accession>
<protein>
    <recommendedName>
        <fullName evidence="5">Probable membrane transporter protein</fullName>
    </recommendedName>
</protein>
<feature type="transmembrane region" description="Helical" evidence="5">
    <location>
        <begin position="6"/>
        <end position="39"/>
    </location>
</feature>
<feature type="transmembrane region" description="Helical" evidence="5">
    <location>
        <begin position="90"/>
        <end position="108"/>
    </location>
</feature>
<feature type="transmembrane region" description="Helical" evidence="5">
    <location>
        <begin position="189"/>
        <end position="209"/>
    </location>
</feature>
<dbReference type="InterPro" id="IPR002781">
    <property type="entry name" value="TM_pro_TauE-like"/>
</dbReference>
<reference evidence="6 7" key="1">
    <citation type="submission" date="2016-12" db="EMBL/GenBank/DDBJ databases">
        <title>The draft genome sequence of HSLHS2.</title>
        <authorList>
            <person name="Hu D."/>
            <person name="Wang L."/>
            <person name="Shao Z."/>
        </authorList>
    </citation>
    <scope>NUCLEOTIDE SEQUENCE [LARGE SCALE GENOMIC DNA]</scope>
    <source>
        <strain evidence="6">MCCC 1A06712</strain>
    </source>
</reference>
<keyword evidence="7" id="KW-1185">Reference proteome</keyword>
<evidence type="ECO:0000256" key="2">
    <source>
        <dbReference type="ARBA" id="ARBA00022692"/>
    </source>
</evidence>
<comment type="caution">
    <text evidence="6">The sequence shown here is derived from an EMBL/GenBank/DDBJ whole genome shotgun (WGS) entry which is preliminary data.</text>
</comment>
<dbReference type="EMBL" id="MSPP01000002">
    <property type="protein sequence ID" value="OUD09368.1"/>
    <property type="molecule type" value="Genomic_DNA"/>
</dbReference>
<keyword evidence="2 5" id="KW-0812">Transmembrane</keyword>
<comment type="similarity">
    <text evidence="5">Belongs to the 4-toluene sulfonate uptake permease (TSUP) (TC 2.A.102) family.</text>
</comment>
<evidence type="ECO:0000313" key="7">
    <source>
        <dbReference type="Proteomes" id="UP000194664"/>
    </source>
</evidence>
<dbReference type="Pfam" id="PF01925">
    <property type="entry name" value="TauE"/>
    <property type="match status" value="1"/>
</dbReference>
<evidence type="ECO:0000256" key="4">
    <source>
        <dbReference type="ARBA" id="ARBA00023136"/>
    </source>
</evidence>
<feature type="transmembrane region" description="Helical" evidence="5">
    <location>
        <begin position="221"/>
        <end position="241"/>
    </location>
</feature>
<dbReference type="AlphaFoldDB" id="A0A251WZ13"/>
<evidence type="ECO:0000256" key="3">
    <source>
        <dbReference type="ARBA" id="ARBA00022989"/>
    </source>
</evidence>
<sequence length="274" mass="27912">MAGADILYMLVILISAGAVAGILAGLLGVGGGVVLVPAFLIILHSVGYSGEFAMQIAVATSLTTIIATSMRSVQAHWKRGAVDLTLLKRLIAPVAIGALSGTALAQVLQSAHMMAVFGVLGTCVGIYMVLSPNVARDGAALPRPPVTFASATLFGGLSALMGIGGGSFFVPFLSYFGKTTHQAVATSSGIGMLIAIPSAIGFMIVPTPVGAPPLMLGQVNLGAVFIIACTTFVFAPLGAALAHKLDSKKLKRVFGVFLIFTALRMLSKAIAALT</sequence>
<dbReference type="Proteomes" id="UP000194664">
    <property type="component" value="Unassembled WGS sequence"/>
</dbReference>
<dbReference type="PANTHER" id="PTHR43483">
    <property type="entry name" value="MEMBRANE TRANSPORTER PROTEIN HI_0806-RELATED"/>
    <property type="match status" value="1"/>
</dbReference>
<proteinExistence type="inferred from homology"/>
<gene>
    <name evidence="6" type="ORF">BVC71_05800</name>
</gene>
<dbReference type="OrthoDB" id="457670at2"/>
<dbReference type="RefSeq" id="WP_086450720.1">
    <property type="nucleotide sequence ID" value="NZ_MSPP01000002.1"/>
</dbReference>
<evidence type="ECO:0000256" key="1">
    <source>
        <dbReference type="ARBA" id="ARBA00004141"/>
    </source>
</evidence>